<accession>A0ABS3Q671</accession>
<feature type="chain" id="PRO_5046268006" evidence="1">
    <location>
        <begin position="24"/>
        <end position="261"/>
    </location>
</feature>
<gene>
    <name evidence="2" type="ORF">J3998_09675</name>
</gene>
<dbReference type="EMBL" id="JAGETV010000018">
    <property type="protein sequence ID" value="MBO1927845.1"/>
    <property type="molecule type" value="Genomic_DNA"/>
</dbReference>
<evidence type="ECO:0000313" key="3">
    <source>
        <dbReference type="Proteomes" id="UP000664835"/>
    </source>
</evidence>
<evidence type="ECO:0000313" key="2">
    <source>
        <dbReference type="EMBL" id="MBO1927845.1"/>
    </source>
</evidence>
<keyword evidence="3" id="KW-1185">Reference proteome</keyword>
<comment type="caution">
    <text evidence="2">The sequence shown here is derived from an EMBL/GenBank/DDBJ whole genome shotgun (WGS) entry which is preliminary data.</text>
</comment>
<name>A0ABS3Q671_9GAMM</name>
<protein>
    <submittedName>
        <fullName evidence="2">Transporter</fullName>
    </submittedName>
</protein>
<reference evidence="2 3" key="1">
    <citation type="submission" date="2021-03" db="EMBL/GenBank/DDBJ databases">
        <title>Thiomicrorhabdus sp.nov.,novel sulfur-oxidizing bacteria isolated from coastal sediment.</title>
        <authorList>
            <person name="Liu X."/>
        </authorList>
    </citation>
    <scope>NUCLEOTIDE SEQUENCE [LARGE SCALE GENOMIC DNA]</scope>
    <source>
        <strain evidence="2 3">6S2-11</strain>
    </source>
</reference>
<organism evidence="2 3">
    <name type="scientific">Thiomicrorhabdus marina</name>
    <dbReference type="NCBI Taxonomy" id="2818442"/>
    <lineage>
        <taxon>Bacteria</taxon>
        <taxon>Pseudomonadati</taxon>
        <taxon>Pseudomonadota</taxon>
        <taxon>Gammaproteobacteria</taxon>
        <taxon>Thiotrichales</taxon>
        <taxon>Piscirickettsiaceae</taxon>
        <taxon>Thiomicrorhabdus</taxon>
    </lineage>
</organism>
<keyword evidence="1" id="KW-0732">Signal</keyword>
<evidence type="ECO:0000256" key="1">
    <source>
        <dbReference type="SAM" id="SignalP"/>
    </source>
</evidence>
<feature type="signal peptide" evidence="1">
    <location>
        <begin position="1"/>
        <end position="23"/>
    </location>
</feature>
<sequence>MQPLLTYLPFGLLSVCLSSASNAGELRPLAADRPDATESPQTVDKGHWQIETSILGFAQDKRNGMTSRRYEVFNTNLKYGLTDSMDIHFVMTPYVKQEIEQAGVTNSVSSYSDLEVRSKINLWGNDGGASAMALLPYIKLPAGDFSNDKTEAGMIVTYGTELSGFGVGVQAQLDYVHDETENEMTFAGSYTAVLGYDIAEKLGGYIEYIGEYDVDANYIPYASFGLTYQADKNLQWDVGSKQAFTDDGQDFEVFFGFTQRY</sequence>
<dbReference type="RefSeq" id="WP_208150456.1">
    <property type="nucleotide sequence ID" value="NZ_JAGETV010000018.1"/>
</dbReference>
<dbReference type="Pfam" id="PF13557">
    <property type="entry name" value="Phenol_MetA_deg"/>
    <property type="match status" value="1"/>
</dbReference>
<dbReference type="Proteomes" id="UP000664835">
    <property type="component" value="Unassembled WGS sequence"/>
</dbReference>
<dbReference type="InterPro" id="IPR025737">
    <property type="entry name" value="FApF"/>
</dbReference>
<proteinExistence type="predicted"/>